<dbReference type="AlphaFoldDB" id="A0A498L6Z0"/>
<comment type="caution">
    <text evidence="2">The sequence shown here is derived from an EMBL/GenBank/DDBJ whole genome shotgun (WGS) entry which is preliminary data.</text>
</comment>
<sequence>MEPPDWITDLDREILALLGNLQIILTPAVIAKNIDRSRSSVSRRLSTLEAGGMVEKPERGHYQISSEGYARMTREVPVEPPEGYEDKNWIAWKILTPEELDELEENGRISN</sequence>
<evidence type="ECO:0000259" key="1">
    <source>
        <dbReference type="Pfam" id="PF09339"/>
    </source>
</evidence>
<keyword evidence="3" id="KW-1185">Reference proteome</keyword>
<dbReference type="OrthoDB" id="285635at2157"/>
<dbReference type="GO" id="GO:0003677">
    <property type="term" value="F:DNA binding"/>
    <property type="evidence" value="ECO:0007669"/>
    <property type="project" value="InterPro"/>
</dbReference>
<proteinExistence type="predicted"/>
<name>A0A498L6Z0_9EURY</name>
<dbReference type="SUPFAM" id="SSF46785">
    <property type="entry name" value="Winged helix' DNA-binding domain"/>
    <property type="match status" value="1"/>
</dbReference>
<dbReference type="InterPro" id="IPR036390">
    <property type="entry name" value="WH_DNA-bd_sf"/>
</dbReference>
<dbReference type="Proteomes" id="UP000289691">
    <property type="component" value="Unassembled WGS sequence"/>
</dbReference>
<gene>
    <name evidence="2" type="ORF">EAF64_03815</name>
</gene>
<dbReference type="Pfam" id="PF09339">
    <property type="entry name" value="HTH_IclR"/>
    <property type="match status" value="1"/>
</dbReference>
<dbReference type="GO" id="GO:0006355">
    <property type="term" value="P:regulation of DNA-templated transcription"/>
    <property type="evidence" value="ECO:0007669"/>
    <property type="project" value="InterPro"/>
</dbReference>
<evidence type="ECO:0000313" key="2">
    <source>
        <dbReference type="EMBL" id="RXK52062.1"/>
    </source>
</evidence>
<dbReference type="InterPro" id="IPR005471">
    <property type="entry name" value="Tscrpt_reg_IclR_N"/>
</dbReference>
<reference evidence="2 3" key="1">
    <citation type="submission" date="2019-01" db="EMBL/GenBank/DDBJ databases">
        <title>Halorientalis sp. F13-25 a new haloarchaeum isolated from hypersaline water.</title>
        <authorList>
            <person name="Ana D.-V."/>
            <person name="Cristina S.-P."/>
            <person name="Antonio V."/>
        </authorList>
    </citation>
    <scope>NUCLEOTIDE SEQUENCE [LARGE SCALE GENOMIC DNA]</scope>
    <source>
        <strain evidence="2 3">F13-25</strain>
    </source>
</reference>
<dbReference type="EMBL" id="RDFA01000001">
    <property type="protein sequence ID" value="RXK52062.1"/>
    <property type="molecule type" value="Genomic_DNA"/>
</dbReference>
<dbReference type="Gene3D" id="1.10.10.10">
    <property type="entry name" value="Winged helix-like DNA-binding domain superfamily/Winged helix DNA-binding domain"/>
    <property type="match status" value="1"/>
</dbReference>
<organism evidence="2 3">
    <name type="scientific">Halorientalis pallida</name>
    <dbReference type="NCBI Taxonomy" id="2479928"/>
    <lineage>
        <taxon>Archaea</taxon>
        <taxon>Methanobacteriati</taxon>
        <taxon>Methanobacteriota</taxon>
        <taxon>Stenosarchaea group</taxon>
        <taxon>Halobacteria</taxon>
        <taxon>Halobacteriales</taxon>
        <taxon>Haloarculaceae</taxon>
        <taxon>Halorientalis</taxon>
    </lineage>
</organism>
<protein>
    <submittedName>
        <fullName evidence="2">MarR family transcriptional regulator</fullName>
    </submittedName>
</protein>
<feature type="domain" description="HTH iclR-type" evidence="1">
    <location>
        <begin position="14"/>
        <end position="56"/>
    </location>
</feature>
<evidence type="ECO:0000313" key="3">
    <source>
        <dbReference type="Proteomes" id="UP000289691"/>
    </source>
</evidence>
<accession>A0A498L6Z0</accession>
<dbReference type="InterPro" id="IPR036388">
    <property type="entry name" value="WH-like_DNA-bd_sf"/>
</dbReference>